<dbReference type="Pfam" id="PF22599">
    <property type="entry name" value="SecDF_P1_head"/>
    <property type="match status" value="1"/>
</dbReference>
<dbReference type="Pfam" id="PF02355">
    <property type="entry name" value="SecD_SecF_C"/>
    <property type="match status" value="1"/>
</dbReference>
<feature type="domain" description="Protein translocase subunit SecDF P1" evidence="12">
    <location>
        <begin position="82"/>
        <end position="138"/>
    </location>
</feature>
<feature type="compositionally biased region" description="Gly residues" evidence="10">
    <location>
        <begin position="573"/>
        <end position="585"/>
    </location>
</feature>
<comment type="similarity">
    <text evidence="9">Belongs to the SecD/SecF family. SecD subfamily.</text>
</comment>
<comment type="caution">
    <text evidence="9">Lacks conserved residue(s) required for the propagation of feature annotation.</text>
</comment>
<evidence type="ECO:0000256" key="10">
    <source>
        <dbReference type="SAM" id="MobiDB-lite"/>
    </source>
</evidence>
<evidence type="ECO:0000256" key="7">
    <source>
        <dbReference type="ARBA" id="ARBA00023010"/>
    </source>
</evidence>
<comment type="caution">
    <text evidence="14">The sequence shown here is derived from an EMBL/GenBank/DDBJ whole genome shotgun (WGS) entry which is preliminary data.</text>
</comment>
<keyword evidence="2 9" id="KW-0813">Transport</keyword>
<accession>A0ABP4K484</accession>
<gene>
    <name evidence="9 14" type="primary">secD</name>
    <name evidence="14" type="ORF">GCM10009627_10160</name>
</gene>
<dbReference type="Proteomes" id="UP001501742">
    <property type="component" value="Unassembled WGS sequence"/>
</dbReference>
<reference evidence="15" key="1">
    <citation type="journal article" date="2019" name="Int. J. Syst. Evol. Microbiol.">
        <title>The Global Catalogue of Microorganisms (GCM) 10K type strain sequencing project: providing services to taxonomists for standard genome sequencing and annotation.</title>
        <authorList>
            <consortium name="The Broad Institute Genomics Platform"/>
            <consortium name="The Broad Institute Genome Sequencing Center for Infectious Disease"/>
            <person name="Wu L."/>
            <person name="Ma J."/>
        </authorList>
    </citation>
    <scope>NUCLEOTIDE SEQUENCE [LARGE SCALE GENOMIC DNA]</scope>
    <source>
        <strain evidence="15">JCM 12140</strain>
    </source>
</reference>
<evidence type="ECO:0000256" key="5">
    <source>
        <dbReference type="ARBA" id="ARBA00022927"/>
    </source>
</evidence>
<evidence type="ECO:0000259" key="12">
    <source>
        <dbReference type="Pfam" id="PF21760"/>
    </source>
</evidence>
<evidence type="ECO:0000313" key="14">
    <source>
        <dbReference type="EMBL" id="GAA1492670.1"/>
    </source>
</evidence>
<dbReference type="InterPro" id="IPR048631">
    <property type="entry name" value="SecD_1st"/>
</dbReference>
<evidence type="ECO:0000256" key="6">
    <source>
        <dbReference type="ARBA" id="ARBA00022989"/>
    </source>
</evidence>
<keyword evidence="3 9" id="KW-1003">Cell membrane</keyword>
<protein>
    <recommendedName>
        <fullName evidence="9">Protein translocase subunit SecD</fullName>
    </recommendedName>
</protein>
<feature type="transmembrane region" description="Helical" evidence="9">
    <location>
        <begin position="409"/>
        <end position="432"/>
    </location>
</feature>
<evidence type="ECO:0000256" key="9">
    <source>
        <dbReference type="HAMAP-Rule" id="MF_01463"/>
    </source>
</evidence>
<evidence type="ECO:0000259" key="11">
    <source>
        <dbReference type="Pfam" id="PF02355"/>
    </source>
</evidence>
<dbReference type="NCBIfam" id="TIGR01129">
    <property type="entry name" value="secD"/>
    <property type="match status" value="1"/>
</dbReference>
<dbReference type="Gene3D" id="3.30.1360.200">
    <property type="match status" value="1"/>
</dbReference>
<dbReference type="NCBIfam" id="TIGR00916">
    <property type="entry name" value="2A0604s01"/>
    <property type="match status" value="1"/>
</dbReference>
<evidence type="ECO:0000256" key="8">
    <source>
        <dbReference type="ARBA" id="ARBA00023136"/>
    </source>
</evidence>
<keyword evidence="4 9" id="KW-0812">Transmembrane</keyword>
<dbReference type="EMBL" id="BAAAJX010000003">
    <property type="protein sequence ID" value="GAA1492670.1"/>
    <property type="molecule type" value="Genomic_DNA"/>
</dbReference>
<evidence type="ECO:0000256" key="3">
    <source>
        <dbReference type="ARBA" id="ARBA00022475"/>
    </source>
</evidence>
<feature type="transmembrane region" description="Helical" evidence="9">
    <location>
        <begin position="354"/>
        <end position="374"/>
    </location>
</feature>
<evidence type="ECO:0000256" key="4">
    <source>
        <dbReference type="ARBA" id="ARBA00022692"/>
    </source>
</evidence>
<evidence type="ECO:0000256" key="2">
    <source>
        <dbReference type="ARBA" id="ARBA00022448"/>
    </source>
</evidence>
<comment type="subcellular location">
    <subcellularLocation>
        <location evidence="1 9">Cell membrane</location>
        <topology evidence="1 9">Multi-pass membrane protein</topology>
    </subcellularLocation>
</comment>
<feature type="region of interest" description="Disordered" evidence="10">
    <location>
        <begin position="146"/>
        <end position="183"/>
    </location>
</feature>
<dbReference type="InterPro" id="IPR054384">
    <property type="entry name" value="SecDF_P1_head"/>
</dbReference>
<keyword evidence="5 9" id="KW-0653">Protein transport</keyword>
<feature type="region of interest" description="Disordered" evidence="10">
    <location>
        <begin position="548"/>
        <end position="585"/>
    </location>
</feature>
<keyword evidence="6 9" id="KW-1133">Transmembrane helix</keyword>
<evidence type="ECO:0000256" key="1">
    <source>
        <dbReference type="ARBA" id="ARBA00004651"/>
    </source>
</evidence>
<feature type="transmembrane region" description="Helical" evidence="9">
    <location>
        <begin position="460"/>
        <end position="478"/>
    </location>
</feature>
<dbReference type="InterPro" id="IPR005791">
    <property type="entry name" value="SecD"/>
</dbReference>
<dbReference type="InterPro" id="IPR022813">
    <property type="entry name" value="SecD/SecF_arch_bac"/>
</dbReference>
<feature type="domain" description="SecDF P1 head subdomain" evidence="13">
    <location>
        <begin position="221"/>
        <end position="335"/>
    </location>
</feature>
<evidence type="ECO:0000259" key="13">
    <source>
        <dbReference type="Pfam" id="PF22599"/>
    </source>
</evidence>
<dbReference type="HAMAP" id="MF_01463_B">
    <property type="entry name" value="SecD_B"/>
    <property type="match status" value="1"/>
</dbReference>
<feature type="transmembrane region" description="Helical" evidence="9">
    <location>
        <begin position="484"/>
        <end position="503"/>
    </location>
</feature>
<feature type="transmembrane region" description="Helical" evidence="9">
    <location>
        <begin position="381"/>
        <end position="403"/>
    </location>
</feature>
<dbReference type="InterPro" id="IPR048634">
    <property type="entry name" value="SecD_SecF_C"/>
</dbReference>
<dbReference type="PANTHER" id="PTHR30081:SF1">
    <property type="entry name" value="PROTEIN TRANSLOCASE SUBUNIT SECD"/>
    <property type="match status" value="1"/>
</dbReference>
<feature type="domain" description="Protein export membrane protein SecD/SecF C-terminal" evidence="11">
    <location>
        <begin position="336"/>
        <end position="509"/>
    </location>
</feature>
<dbReference type="InterPro" id="IPR055344">
    <property type="entry name" value="SecD_SecF_C_bact"/>
</dbReference>
<feature type="compositionally biased region" description="Polar residues" evidence="10">
    <location>
        <begin position="169"/>
        <end position="181"/>
    </location>
</feature>
<organism evidence="14 15">
    <name type="scientific">Curtobacterium herbarum</name>
    <dbReference type="NCBI Taxonomy" id="150122"/>
    <lineage>
        <taxon>Bacteria</taxon>
        <taxon>Bacillati</taxon>
        <taxon>Actinomycetota</taxon>
        <taxon>Actinomycetes</taxon>
        <taxon>Micrococcales</taxon>
        <taxon>Microbacteriaceae</taxon>
        <taxon>Curtobacterium</taxon>
    </lineage>
</organism>
<keyword evidence="7 9" id="KW-0811">Translocation</keyword>
<comment type="subunit">
    <text evidence="9">Forms a complex with SecF. Part of the essential Sec protein translocation apparatus which comprises SecA, SecYEG and auxiliary proteins SecDF. Other proteins may also be involved.</text>
</comment>
<dbReference type="RefSeq" id="WP_204607862.1">
    <property type="nucleotide sequence ID" value="NZ_BAAAJX010000003.1"/>
</dbReference>
<comment type="function">
    <text evidence="9">Part of the Sec protein translocase complex. Interacts with the SecYEG preprotein conducting channel. SecDF uses the proton motive force (PMF) to complete protein translocation after the ATP-dependent function of SecA.</text>
</comment>
<name>A0ABP4K484_9MICO</name>
<proteinExistence type="inferred from homology"/>
<keyword evidence="8 9" id="KW-0472">Membrane</keyword>
<dbReference type="Pfam" id="PF21760">
    <property type="entry name" value="SecD_1st"/>
    <property type="match status" value="1"/>
</dbReference>
<feature type="compositionally biased region" description="Basic and acidic residues" evidence="10">
    <location>
        <begin position="548"/>
        <end position="569"/>
    </location>
</feature>
<keyword evidence="15" id="KW-1185">Reference proteome</keyword>
<sequence>MARSTPVKKALRSLTWLVILIAVLAGLNTAASVLAGSTKDTSDKWYAGASWVPELALDLQGGTQITLAAQSTEGSAVTSQQLQQAVNIIRQRIDATGVSESEINTQGANNIVVSIPGKPDQQTIQRIEAAAKLTFRPVLYTEAASDSAVGDSGKGSTASPTPYSPPASLQATPSSKPTNGSDLAWVTPKLQDLYTNYKCSAPDDVTSAPDDEPLVTCDNDGAAKYILGPVEVSGADISNATSGLASNSQGTTTGEWAVNLSFNGAGTKDFGSVTNRLVKLTQPQNQFAIVLDGTVITAPTTNSAITNGKAQITGNFTADSSKTLADQLKYGALPINFQVQSNEVISSTLGTAQLVGGLVAGLIGLILVVIYSVIQYRSLAFVTVLSLGVAAALTYLVIAIMSWRVDYRLSLAGVAGLIVAIGITADSFIVYFERIRDELRDGRALESAVESGWKRALRTILASDSVNFLAAVTLYVLAVSDVKGFAFTLLLTTLIDVVVVALFTHPMMQLIARTRFFGEGHRFSGLDPAALGAVYRGRAQFRAPIVDGKRQRSAREAARRQTIAERKAAGSDNGTGNGTGNGKDS</sequence>
<dbReference type="PANTHER" id="PTHR30081">
    <property type="entry name" value="PROTEIN-EXPORT MEMBRANE PROTEIN SEC"/>
    <property type="match status" value="1"/>
</dbReference>
<dbReference type="SUPFAM" id="SSF82866">
    <property type="entry name" value="Multidrug efflux transporter AcrB transmembrane domain"/>
    <property type="match status" value="1"/>
</dbReference>
<evidence type="ECO:0000313" key="15">
    <source>
        <dbReference type="Proteomes" id="UP001501742"/>
    </source>
</evidence>
<dbReference type="Gene3D" id="3.30.70.3220">
    <property type="match status" value="1"/>
</dbReference>